<gene>
    <name evidence="3" type="ORF">ABT322_09580</name>
</gene>
<accession>A0ABV1VBZ4</accession>
<dbReference type="RefSeq" id="WP_350717529.1">
    <property type="nucleotide sequence ID" value="NZ_JBEPCO010000007.1"/>
</dbReference>
<protein>
    <submittedName>
        <fullName evidence="3">RICIN domain-containing protein</fullName>
    </submittedName>
</protein>
<proteinExistence type="predicted"/>
<feature type="region of interest" description="Disordered" evidence="1">
    <location>
        <begin position="1"/>
        <end position="22"/>
    </location>
</feature>
<dbReference type="Gene3D" id="2.80.10.50">
    <property type="match status" value="1"/>
</dbReference>
<dbReference type="InterPro" id="IPR035992">
    <property type="entry name" value="Ricin_B-like_lectins"/>
</dbReference>
<dbReference type="Proteomes" id="UP001490330">
    <property type="component" value="Unassembled WGS sequence"/>
</dbReference>
<feature type="compositionally biased region" description="Pro residues" evidence="1">
    <location>
        <begin position="373"/>
        <end position="384"/>
    </location>
</feature>
<feature type="compositionally biased region" description="Gly residues" evidence="1">
    <location>
        <begin position="1"/>
        <end position="11"/>
    </location>
</feature>
<dbReference type="EMBL" id="JBEPCV010000006">
    <property type="protein sequence ID" value="MER6904015.1"/>
    <property type="molecule type" value="Genomic_DNA"/>
</dbReference>
<sequence>MARVDGTGGDAQAGEGMHTGASDARLTELLRTDTSTAYPALQELRARHQPPVLAYARLCAAGESAARQLAAGAFTLAARQAARGTDGGGPWRHRLLTLTVEVAAGWAADERAAGLDPGLLLVLNTAGTGRPPVPPMLSAFHSLPPRSRGLIWYGLVDREQADRTATLLGLTPQDVVHGTDPALQSLAQACLRSRLAASDDPRCVDFQRLVEESVRPDSPRDSADLHAHMAHCAHCAAAYEEQCTLRDTPRAALAEGLLPWAGTAYAAREAGGVPSPAAPGGRAPSRRFALASAALGVALAPLLFLLLSPGDAPSRPAADATSEPPAGPPPVTVTATVPAAPSSPVPSPSATSASPSPTPTASPAAPSRTARPTPSPAVPAPSYRPPGSAYAQVVNAASGQCLDIRDGDLEKGTDVVMAACTAARTQLWRVDAGRGVVQSYADDDYCLDSRGSVDRGVGIWLCDSVDGRNGQNLRFSVDGRGVIRPGIAPDRAVTPGGDASVVLAGTDAGRTDQRWRAGAAAS</sequence>
<dbReference type="Pfam" id="PF00652">
    <property type="entry name" value="Ricin_B_lectin"/>
    <property type="match status" value="1"/>
</dbReference>
<keyword evidence="4" id="KW-1185">Reference proteome</keyword>
<dbReference type="InterPro" id="IPR000772">
    <property type="entry name" value="Ricin_B_lectin"/>
</dbReference>
<evidence type="ECO:0000313" key="4">
    <source>
        <dbReference type="Proteomes" id="UP001490330"/>
    </source>
</evidence>
<dbReference type="SUPFAM" id="SSF50370">
    <property type="entry name" value="Ricin B-like lectins"/>
    <property type="match status" value="1"/>
</dbReference>
<comment type="caution">
    <text evidence="3">The sequence shown here is derived from an EMBL/GenBank/DDBJ whole genome shotgun (WGS) entry which is preliminary data.</text>
</comment>
<feature type="region of interest" description="Disordered" evidence="1">
    <location>
        <begin position="312"/>
        <end position="384"/>
    </location>
</feature>
<feature type="domain" description="Ricin B lectin" evidence="2">
    <location>
        <begin position="387"/>
        <end position="518"/>
    </location>
</feature>
<dbReference type="PROSITE" id="PS50231">
    <property type="entry name" value="RICIN_B_LECTIN"/>
    <property type="match status" value="1"/>
</dbReference>
<reference evidence="3 4" key="1">
    <citation type="submission" date="2024-06" db="EMBL/GenBank/DDBJ databases">
        <title>The Natural Products Discovery Center: Release of the First 8490 Sequenced Strains for Exploring Actinobacteria Biosynthetic Diversity.</title>
        <authorList>
            <person name="Kalkreuter E."/>
            <person name="Kautsar S.A."/>
            <person name="Yang D."/>
            <person name="Bader C.D."/>
            <person name="Teijaro C.N."/>
            <person name="Fluegel L."/>
            <person name="Davis C.M."/>
            <person name="Simpson J.R."/>
            <person name="Lauterbach L."/>
            <person name="Steele A.D."/>
            <person name="Gui C."/>
            <person name="Meng S."/>
            <person name="Li G."/>
            <person name="Viehrig K."/>
            <person name="Ye F."/>
            <person name="Su P."/>
            <person name="Kiefer A.F."/>
            <person name="Nichols A."/>
            <person name="Cepeda A.J."/>
            <person name="Yan W."/>
            <person name="Fan B."/>
            <person name="Jiang Y."/>
            <person name="Adhikari A."/>
            <person name="Zheng C.-J."/>
            <person name="Schuster L."/>
            <person name="Cowan T.M."/>
            <person name="Smanski M.J."/>
            <person name="Chevrette M.G."/>
            <person name="De Carvalho L.P.S."/>
            <person name="Shen B."/>
        </authorList>
    </citation>
    <scope>NUCLEOTIDE SEQUENCE [LARGE SCALE GENOMIC DNA]</scope>
    <source>
        <strain evidence="3 4">NPDC000632</strain>
    </source>
</reference>
<dbReference type="SMART" id="SM00458">
    <property type="entry name" value="RICIN"/>
    <property type="match status" value="1"/>
</dbReference>
<name>A0ABV1VBZ4_9ACTN</name>
<feature type="compositionally biased region" description="Low complexity" evidence="1">
    <location>
        <begin position="348"/>
        <end position="372"/>
    </location>
</feature>
<organism evidence="3 4">
    <name type="scientific">Streptomyces flaveolus</name>
    <dbReference type="NCBI Taxonomy" id="67297"/>
    <lineage>
        <taxon>Bacteria</taxon>
        <taxon>Bacillati</taxon>
        <taxon>Actinomycetota</taxon>
        <taxon>Actinomycetes</taxon>
        <taxon>Kitasatosporales</taxon>
        <taxon>Streptomycetaceae</taxon>
        <taxon>Streptomyces</taxon>
    </lineage>
</organism>
<evidence type="ECO:0000313" key="3">
    <source>
        <dbReference type="EMBL" id="MER6904015.1"/>
    </source>
</evidence>
<evidence type="ECO:0000259" key="2">
    <source>
        <dbReference type="SMART" id="SM00458"/>
    </source>
</evidence>
<evidence type="ECO:0000256" key="1">
    <source>
        <dbReference type="SAM" id="MobiDB-lite"/>
    </source>
</evidence>